<gene>
    <name evidence="1" type="ORF">AVEN_188695_1</name>
</gene>
<reference evidence="1 2" key="1">
    <citation type="journal article" date="2019" name="Sci. Rep.">
        <title>Orb-weaving spider Araneus ventricosus genome elucidates the spidroin gene catalogue.</title>
        <authorList>
            <person name="Kono N."/>
            <person name="Nakamura H."/>
            <person name="Ohtoshi R."/>
            <person name="Moran D.A.P."/>
            <person name="Shinohara A."/>
            <person name="Yoshida Y."/>
            <person name="Fujiwara M."/>
            <person name="Mori M."/>
            <person name="Tomita M."/>
            <person name="Arakawa K."/>
        </authorList>
    </citation>
    <scope>NUCLEOTIDE SEQUENCE [LARGE SCALE GENOMIC DNA]</scope>
</reference>
<comment type="caution">
    <text evidence="1">The sequence shown here is derived from an EMBL/GenBank/DDBJ whole genome shotgun (WGS) entry which is preliminary data.</text>
</comment>
<dbReference type="OrthoDB" id="6753017at2759"/>
<keyword evidence="2" id="KW-1185">Reference proteome</keyword>
<sequence length="155" mass="17707">MPQEQFLSNDCNKGRLIARLSVKLESEGLHEQIRPTGPYSRCRAKTLVELYGVQDDDTLNGLRFQLFTKSLMTDNFNLASLPAMLEALRQHCLRTYLQIQMWLGQMMNELNWGWQTTKHDLAPVTTIKDSGPQSFLMATFCKCAKGCRPTCSCRN</sequence>
<protein>
    <submittedName>
        <fullName evidence="1">Uncharacterized protein</fullName>
    </submittedName>
</protein>
<dbReference type="AlphaFoldDB" id="A0A4Y2D772"/>
<proteinExistence type="predicted"/>
<evidence type="ECO:0000313" key="2">
    <source>
        <dbReference type="Proteomes" id="UP000499080"/>
    </source>
</evidence>
<dbReference type="EMBL" id="BGPR01000315">
    <property type="protein sequence ID" value="GBM12521.1"/>
    <property type="molecule type" value="Genomic_DNA"/>
</dbReference>
<organism evidence="1 2">
    <name type="scientific">Araneus ventricosus</name>
    <name type="common">Orbweaver spider</name>
    <name type="synonym">Epeira ventricosa</name>
    <dbReference type="NCBI Taxonomy" id="182803"/>
    <lineage>
        <taxon>Eukaryota</taxon>
        <taxon>Metazoa</taxon>
        <taxon>Ecdysozoa</taxon>
        <taxon>Arthropoda</taxon>
        <taxon>Chelicerata</taxon>
        <taxon>Arachnida</taxon>
        <taxon>Araneae</taxon>
        <taxon>Araneomorphae</taxon>
        <taxon>Entelegynae</taxon>
        <taxon>Araneoidea</taxon>
        <taxon>Araneidae</taxon>
        <taxon>Araneus</taxon>
    </lineage>
</organism>
<evidence type="ECO:0000313" key="1">
    <source>
        <dbReference type="EMBL" id="GBM12521.1"/>
    </source>
</evidence>
<dbReference type="Proteomes" id="UP000499080">
    <property type="component" value="Unassembled WGS sequence"/>
</dbReference>
<name>A0A4Y2D772_ARAVE</name>
<accession>A0A4Y2D772</accession>